<accession>A0A9W4TTX8</accession>
<evidence type="ECO:0000256" key="7">
    <source>
        <dbReference type="ARBA" id="ARBA00022824"/>
    </source>
</evidence>
<dbReference type="GO" id="GO:0000026">
    <property type="term" value="F:alpha-1,2-mannosyltransferase activity"/>
    <property type="evidence" value="ECO:0007669"/>
    <property type="project" value="TreeGrafter"/>
</dbReference>
<organism evidence="11 12">
    <name type="scientific">Candida verbasci</name>
    <dbReference type="NCBI Taxonomy" id="1227364"/>
    <lineage>
        <taxon>Eukaryota</taxon>
        <taxon>Fungi</taxon>
        <taxon>Dikarya</taxon>
        <taxon>Ascomycota</taxon>
        <taxon>Saccharomycotina</taxon>
        <taxon>Pichiomycetes</taxon>
        <taxon>Debaryomycetaceae</taxon>
        <taxon>Candida/Lodderomyces clade</taxon>
        <taxon>Candida</taxon>
    </lineage>
</organism>
<dbReference type="Pfam" id="PF03901">
    <property type="entry name" value="Glyco_transf_22"/>
    <property type="match status" value="1"/>
</dbReference>
<feature type="transmembrane region" description="Helical" evidence="10">
    <location>
        <begin position="298"/>
        <end position="317"/>
    </location>
</feature>
<dbReference type="Proteomes" id="UP001152885">
    <property type="component" value="Unassembled WGS sequence"/>
</dbReference>
<feature type="transmembrane region" description="Helical" evidence="10">
    <location>
        <begin position="271"/>
        <end position="291"/>
    </location>
</feature>
<sequence length="544" mass="62962">MKLKSSFKYVMIILYLAYRLYSGFYMFISDCDETFNYWEPLNFILRGFGKQTWEYSPIYSIRSYAYLIPYYLISILSQLLGFTPLSIFYIVRIIGCIGFTIYAELKLYFSLLNVDTNVGDLYLFLSAISPGFTHASVSLLPSSLAMQTTILATSYILKSFKKEKGSNILKAVFWLFIGGILGWPFELSLGIPIGIYTIVEILNKKISWGMLVKISAILFSICSVVTIIDSYYLKKLVFIPVNIVLYNVFGGEGEGPEIFGIEPFSYYIHNLLLNFHIIFPISIVGIFINPLITNHRSFNLIISSQLLIWIGIFFSQPHKEERFIYPIYGLLTLSASIFLSKAFKIIRTVFRRLYYPSIFIFIVTTMLISNLRIYNLVQNYSAPLKTFATVSNIEDSRRQVHLCMGKEWYHYTNSFFLPDNMRLQFVNSGFDGLLPGDFQSSYEIPPNMNNKNQFESDKVIALNQCDYFVDNSQDQSQPQLLNSKLKTDHDWEIIDCHKILNPNGNNGLMAKLIYIPEFLRGFVGYRLEFMNFCLLKRKIDREVL</sequence>
<reference evidence="11" key="1">
    <citation type="submission" date="2022-12" db="EMBL/GenBank/DDBJ databases">
        <authorList>
            <person name="Brejova B."/>
        </authorList>
    </citation>
    <scope>NUCLEOTIDE SEQUENCE</scope>
</reference>
<keyword evidence="4 10" id="KW-0328">Glycosyltransferase</keyword>
<dbReference type="EMBL" id="CANTUO010000001">
    <property type="protein sequence ID" value="CAI5757059.1"/>
    <property type="molecule type" value="Genomic_DNA"/>
</dbReference>
<evidence type="ECO:0000256" key="9">
    <source>
        <dbReference type="ARBA" id="ARBA00023136"/>
    </source>
</evidence>
<protein>
    <recommendedName>
        <fullName evidence="10">Mannosyltransferase</fullName>
        <ecNumber evidence="10">2.4.1.-</ecNumber>
    </recommendedName>
</protein>
<comment type="pathway">
    <text evidence="2">Protein modification; protein glycosylation.</text>
</comment>
<feature type="transmembrane region" description="Helical" evidence="10">
    <location>
        <begin position="206"/>
        <end position="228"/>
    </location>
</feature>
<dbReference type="AlphaFoldDB" id="A0A9W4TTX8"/>
<proteinExistence type="inferred from homology"/>
<keyword evidence="6 10" id="KW-0812">Transmembrane</keyword>
<keyword evidence="12" id="KW-1185">Reference proteome</keyword>
<feature type="transmembrane region" description="Helical" evidence="10">
    <location>
        <begin position="89"/>
        <end position="109"/>
    </location>
</feature>
<evidence type="ECO:0000256" key="1">
    <source>
        <dbReference type="ARBA" id="ARBA00004477"/>
    </source>
</evidence>
<dbReference type="PANTHER" id="PTHR22760">
    <property type="entry name" value="GLYCOSYLTRANSFERASE"/>
    <property type="match status" value="1"/>
</dbReference>
<evidence type="ECO:0000313" key="12">
    <source>
        <dbReference type="Proteomes" id="UP001152885"/>
    </source>
</evidence>
<dbReference type="InterPro" id="IPR005599">
    <property type="entry name" value="GPI_mannosylTrfase"/>
</dbReference>
<keyword evidence="9 10" id="KW-0472">Membrane</keyword>
<dbReference type="EC" id="2.4.1.-" evidence="10"/>
<evidence type="ECO:0000256" key="3">
    <source>
        <dbReference type="ARBA" id="ARBA00007063"/>
    </source>
</evidence>
<evidence type="ECO:0000256" key="10">
    <source>
        <dbReference type="RuleBase" id="RU363075"/>
    </source>
</evidence>
<dbReference type="GO" id="GO:0006487">
    <property type="term" value="P:protein N-linked glycosylation"/>
    <property type="evidence" value="ECO:0007669"/>
    <property type="project" value="TreeGrafter"/>
</dbReference>
<keyword evidence="7 10" id="KW-0256">Endoplasmic reticulum</keyword>
<evidence type="ECO:0000256" key="8">
    <source>
        <dbReference type="ARBA" id="ARBA00022989"/>
    </source>
</evidence>
<evidence type="ECO:0000256" key="2">
    <source>
        <dbReference type="ARBA" id="ARBA00004922"/>
    </source>
</evidence>
<comment type="similarity">
    <text evidence="3 10">Belongs to the glycosyltransferase 22 family.</text>
</comment>
<feature type="transmembrane region" description="Helical" evidence="10">
    <location>
        <begin position="7"/>
        <end position="28"/>
    </location>
</feature>
<evidence type="ECO:0000256" key="6">
    <source>
        <dbReference type="ARBA" id="ARBA00022692"/>
    </source>
</evidence>
<gene>
    <name evidence="11" type="ORF">CANVERA_P1576</name>
</gene>
<evidence type="ECO:0000313" key="11">
    <source>
        <dbReference type="EMBL" id="CAI5757059.1"/>
    </source>
</evidence>
<keyword evidence="5" id="KW-0808">Transferase</keyword>
<feature type="transmembrane region" description="Helical" evidence="10">
    <location>
        <begin position="353"/>
        <end position="374"/>
    </location>
</feature>
<evidence type="ECO:0000256" key="4">
    <source>
        <dbReference type="ARBA" id="ARBA00022676"/>
    </source>
</evidence>
<feature type="transmembrane region" description="Helical" evidence="10">
    <location>
        <begin position="167"/>
        <end position="186"/>
    </location>
</feature>
<dbReference type="OrthoDB" id="497541at2759"/>
<feature type="transmembrane region" description="Helical" evidence="10">
    <location>
        <begin position="323"/>
        <end position="341"/>
    </location>
</feature>
<dbReference type="PANTHER" id="PTHR22760:SF2">
    <property type="entry name" value="ALPHA-1,2-MANNOSYLTRANSFERASE ALG9"/>
    <property type="match status" value="1"/>
</dbReference>
<comment type="subcellular location">
    <subcellularLocation>
        <location evidence="1 10">Endoplasmic reticulum membrane</location>
        <topology evidence="1 10">Multi-pass membrane protein</topology>
    </subcellularLocation>
</comment>
<comment type="caution">
    <text evidence="11">The sequence shown here is derived from an EMBL/GenBank/DDBJ whole genome shotgun (WGS) entry which is preliminary data.</text>
</comment>
<evidence type="ECO:0000256" key="5">
    <source>
        <dbReference type="ARBA" id="ARBA00022679"/>
    </source>
</evidence>
<feature type="transmembrane region" description="Helical" evidence="10">
    <location>
        <begin position="63"/>
        <end position="82"/>
    </location>
</feature>
<keyword evidence="8 10" id="KW-1133">Transmembrane helix</keyword>
<dbReference type="GO" id="GO:0005789">
    <property type="term" value="C:endoplasmic reticulum membrane"/>
    <property type="evidence" value="ECO:0007669"/>
    <property type="project" value="UniProtKB-SubCell"/>
</dbReference>
<name>A0A9W4TTX8_9ASCO</name>